<feature type="transmembrane region" description="Helical" evidence="9">
    <location>
        <begin position="46"/>
        <end position="68"/>
    </location>
</feature>
<evidence type="ECO:0000259" key="10">
    <source>
        <dbReference type="Pfam" id="PF07730"/>
    </source>
</evidence>
<keyword evidence="7" id="KW-0067">ATP-binding</keyword>
<sequence>MRRFLRSLTLANVCSRWLHLVTGSMIAMVSLFIWPGPDGHGQTVLLRAALFSVPLLVLLGLVPVVRLAEGVQARLMLVPGRPSPDRDARRAEITAAPAASLADLGRTVCWLVLRVQLGALTLSASGWLPTLAVRLARLGDARALLAPLPLLGLVAVVVGAGAVIAAAARWLLAPSAAERIAALEERTERLMEHNRLARELHDSIGHALTAVVVQAGAARAAGSAEFTGQALTAIEDTGRRALEELERVLEVLREDAPQPRARPELTDAARLLDAARGAGAEVTAEVSGPLDAVAGPVSREGYRILQEALTNVVRHAGPVPVTVRIAVHGDLVELDIRNPLGDAGAAAGRGRGLRGIRERARLLGGHAEAGPDEGSWRVHARLPAAVG</sequence>
<keyword evidence="3" id="KW-0597">Phosphoprotein</keyword>
<dbReference type="EMBL" id="JBHSPW010000001">
    <property type="protein sequence ID" value="MFC5891534.1"/>
    <property type="molecule type" value="Genomic_DNA"/>
</dbReference>
<evidence type="ECO:0000256" key="2">
    <source>
        <dbReference type="ARBA" id="ARBA00012438"/>
    </source>
</evidence>
<evidence type="ECO:0000256" key="6">
    <source>
        <dbReference type="ARBA" id="ARBA00022777"/>
    </source>
</evidence>
<keyword evidence="5" id="KW-0547">Nucleotide-binding</keyword>
<dbReference type="PANTHER" id="PTHR24421">
    <property type="entry name" value="NITRATE/NITRITE SENSOR PROTEIN NARX-RELATED"/>
    <property type="match status" value="1"/>
</dbReference>
<keyword evidence="4" id="KW-0808">Transferase</keyword>
<dbReference type="GO" id="GO:0016301">
    <property type="term" value="F:kinase activity"/>
    <property type="evidence" value="ECO:0007669"/>
    <property type="project" value="UniProtKB-KW"/>
</dbReference>
<dbReference type="SUPFAM" id="SSF55874">
    <property type="entry name" value="ATPase domain of HSP90 chaperone/DNA topoisomerase II/histidine kinase"/>
    <property type="match status" value="1"/>
</dbReference>
<evidence type="ECO:0000313" key="12">
    <source>
        <dbReference type="Proteomes" id="UP001596241"/>
    </source>
</evidence>
<evidence type="ECO:0000313" key="11">
    <source>
        <dbReference type="EMBL" id="MFC5891534.1"/>
    </source>
</evidence>
<proteinExistence type="predicted"/>
<keyword evidence="9" id="KW-1133">Transmembrane helix</keyword>
<dbReference type="CDD" id="cd16917">
    <property type="entry name" value="HATPase_UhpB-NarQ-NarX-like"/>
    <property type="match status" value="1"/>
</dbReference>
<keyword evidence="8" id="KW-0902">Two-component regulatory system</keyword>
<evidence type="ECO:0000256" key="5">
    <source>
        <dbReference type="ARBA" id="ARBA00022741"/>
    </source>
</evidence>
<keyword evidence="12" id="KW-1185">Reference proteome</keyword>
<reference evidence="12" key="1">
    <citation type="journal article" date="2019" name="Int. J. Syst. Evol. Microbiol.">
        <title>The Global Catalogue of Microorganisms (GCM) 10K type strain sequencing project: providing services to taxonomists for standard genome sequencing and annotation.</title>
        <authorList>
            <consortium name="The Broad Institute Genomics Platform"/>
            <consortium name="The Broad Institute Genome Sequencing Center for Infectious Disease"/>
            <person name="Wu L."/>
            <person name="Ma J."/>
        </authorList>
    </citation>
    <scope>NUCLEOTIDE SEQUENCE [LARGE SCALE GENOMIC DNA]</scope>
    <source>
        <strain evidence="12">CGMCC 1.15809</strain>
    </source>
</reference>
<evidence type="ECO:0000256" key="4">
    <source>
        <dbReference type="ARBA" id="ARBA00022679"/>
    </source>
</evidence>
<keyword evidence="9" id="KW-0812">Transmembrane</keyword>
<keyword evidence="9" id="KW-0472">Membrane</keyword>
<dbReference type="Gene3D" id="3.30.565.10">
    <property type="entry name" value="Histidine kinase-like ATPase, C-terminal domain"/>
    <property type="match status" value="1"/>
</dbReference>
<feature type="transmembrane region" description="Helical" evidence="9">
    <location>
        <begin position="16"/>
        <end position="34"/>
    </location>
</feature>
<evidence type="ECO:0000256" key="7">
    <source>
        <dbReference type="ARBA" id="ARBA00022840"/>
    </source>
</evidence>
<dbReference type="RefSeq" id="WP_345081578.1">
    <property type="nucleotide sequence ID" value="NZ_BAAAWG010000006.1"/>
</dbReference>
<evidence type="ECO:0000256" key="3">
    <source>
        <dbReference type="ARBA" id="ARBA00022553"/>
    </source>
</evidence>
<evidence type="ECO:0000256" key="9">
    <source>
        <dbReference type="SAM" id="Phobius"/>
    </source>
</evidence>
<dbReference type="InterPro" id="IPR050482">
    <property type="entry name" value="Sensor_HK_TwoCompSys"/>
</dbReference>
<dbReference type="EC" id="2.7.13.3" evidence="2"/>
<protein>
    <recommendedName>
        <fullName evidence="2">histidine kinase</fullName>
        <ecNumber evidence="2">2.7.13.3</ecNumber>
    </recommendedName>
</protein>
<feature type="domain" description="Signal transduction histidine kinase subgroup 3 dimerisation and phosphoacceptor" evidence="10">
    <location>
        <begin position="192"/>
        <end position="255"/>
    </location>
</feature>
<gene>
    <name evidence="11" type="ORF">ACFP3M_01650</name>
</gene>
<evidence type="ECO:0000256" key="8">
    <source>
        <dbReference type="ARBA" id="ARBA00023012"/>
    </source>
</evidence>
<dbReference type="Pfam" id="PF07730">
    <property type="entry name" value="HisKA_3"/>
    <property type="match status" value="1"/>
</dbReference>
<dbReference type="Gene3D" id="1.20.5.1930">
    <property type="match status" value="1"/>
</dbReference>
<comment type="caution">
    <text evidence="11">The sequence shown here is derived from an EMBL/GenBank/DDBJ whole genome shotgun (WGS) entry which is preliminary data.</text>
</comment>
<keyword evidence="6 11" id="KW-0418">Kinase</keyword>
<organism evidence="11 12">
    <name type="scientific">Streptomyces ramulosus</name>
    <dbReference type="NCBI Taxonomy" id="47762"/>
    <lineage>
        <taxon>Bacteria</taxon>
        <taxon>Bacillati</taxon>
        <taxon>Actinomycetota</taxon>
        <taxon>Actinomycetes</taxon>
        <taxon>Kitasatosporales</taxon>
        <taxon>Streptomycetaceae</taxon>
        <taxon>Streptomyces</taxon>
    </lineage>
</organism>
<feature type="transmembrane region" description="Helical" evidence="9">
    <location>
        <begin position="148"/>
        <end position="172"/>
    </location>
</feature>
<dbReference type="PANTHER" id="PTHR24421:SF10">
    <property type="entry name" value="NITRATE_NITRITE SENSOR PROTEIN NARQ"/>
    <property type="match status" value="1"/>
</dbReference>
<name>A0ABW1FF37_9ACTN</name>
<dbReference type="InterPro" id="IPR011712">
    <property type="entry name" value="Sig_transdc_His_kin_sub3_dim/P"/>
</dbReference>
<dbReference type="Proteomes" id="UP001596241">
    <property type="component" value="Unassembled WGS sequence"/>
</dbReference>
<dbReference type="InterPro" id="IPR036890">
    <property type="entry name" value="HATPase_C_sf"/>
</dbReference>
<comment type="catalytic activity">
    <reaction evidence="1">
        <text>ATP + protein L-histidine = ADP + protein N-phospho-L-histidine.</text>
        <dbReference type="EC" id="2.7.13.3"/>
    </reaction>
</comment>
<evidence type="ECO:0000256" key="1">
    <source>
        <dbReference type="ARBA" id="ARBA00000085"/>
    </source>
</evidence>
<accession>A0ABW1FF37</accession>